<dbReference type="PROSITE" id="PS00197">
    <property type="entry name" value="2FE2S_FER_1"/>
    <property type="match status" value="1"/>
</dbReference>
<dbReference type="CDD" id="cd00207">
    <property type="entry name" value="fer2"/>
    <property type="match status" value="1"/>
</dbReference>
<evidence type="ECO:0000259" key="5">
    <source>
        <dbReference type="PROSITE" id="PS51384"/>
    </source>
</evidence>
<keyword evidence="2" id="KW-0001">2Fe-2S</keyword>
<feature type="domain" description="2Fe-2S ferredoxin-type" evidence="4">
    <location>
        <begin position="4"/>
        <end position="89"/>
    </location>
</feature>
<keyword evidence="2" id="KW-0408">Iron</keyword>
<dbReference type="PROSITE" id="PS51384">
    <property type="entry name" value="FAD_FR"/>
    <property type="match status" value="1"/>
</dbReference>
<dbReference type="SUPFAM" id="SSF54292">
    <property type="entry name" value="2Fe-2S ferredoxin-like"/>
    <property type="match status" value="1"/>
</dbReference>
<dbReference type="InterPro" id="IPR012675">
    <property type="entry name" value="Beta-grasp_dom_sf"/>
</dbReference>
<dbReference type="Pfam" id="PF00111">
    <property type="entry name" value="Fer2"/>
    <property type="match status" value="1"/>
</dbReference>
<dbReference type="InterPro" id="IPR001433">
    <property type="entry name" value="OxRdtase_FAD/NAD-bd"/>
</dbReference>
<dbReference type="InterPro" id="IPR001041">
    <property type="entry name" value="2Fe-2S_ferredoxin-type"/>
</dbReference>
<keyword evidence="2" id="KW-0479">Metal-binding</keyword>
<dbReference type="PRINTS" id="PR00410">
    <property type="entry name" value="PHEHYDRXLASE"/>
</dbReference>
<feature type="domain" description="FAD-binding FR-type" evidence="5">
    <location>
        <begin position="96"/>
        <end position="196"/>
    </location>
</feature>
<proteinExistence type="predicted"/>
<name>A0ABW3VJZ9_9PSEU</name>
<evidence type="ECO:0000256" key="3">
    <source>
        <dbReference type="ARBA" id="ARBA00023014"/>
    </source>
</evidence>
<dbReference type="Proteomes" id="UP001597182">
    <property type="component" value="Unassembled WGS sequence"/>
</dbReference>
<dbReference type="Gene3D" id="2.40.30.10">
    <property type="entry name" value="Translation factors"/>
    <property type="match status" value="1"/>
</dbReference>
<dbReference type="SUPFAM" id="SSF52343">
    <property type="entry name" value="Ferredoxin reductase-like, C-terminal NADP-linked domain"/>
    <property type="match status" value="1"/>
</dbReference>
<dbReference type="InterPro" id="IPR006058">
    <property type="entry name" value="2Fe2S_fd_BS"/>
</dbReference>
<dbReference type="PROSITE" id="PS51085">
    <property type="entry name" value="2FE2S_FER_2"/>
    <property type="match status" value="1"/>
</dbReference>
<dbReference type="InterPro" id="IPR001709">
    <property type="entry name" value="Flavoprot_Pyr_Nucl_cyt_Rdtase"/>
</dbReference>
<protein>
    <submittedName>
        <fullName evidence="6">2Fe-2S iron-sulfur cluster-binding protein</fullName>
    </submittedName>
</protein>
<dbReference type="InterPro" id="IPR017927">
    <property type="entry name" value="FAD-bd_FR_type"/>
</dbReference>
<sequence length="335" mass="36281">MSTSTIAVAGTDIRIPCAPGQTVLEAAEHAGWAIPYSCRKGVCTSCTGSLVSGSAVVRGRGEVAGPAESVLMCRAEPRGPVVISPRRIARGEAPRRRTLTAVVHRIRRPAPRVVVLDLRFPIGRRAPFRAGQFLEVRLPGAEPRPYSLANPPQHNDAAQLHVRTEPGGLFSDLTVGALEPGDTLEVETPFGEFVLDDGDSPVLLLATGTGFAPFRSIVLDLIARRRTRPVHLYWGVRTEDDLYLAEQPRRWAERHPWFTFTPVLSRPGRDWAGMTGHVQHAALTAHPDLTAHHVYACGGEAMTAGTHALLTSRAGLASERYHADTFVPATTTIRA</sequence>
<accession>A0ABW3VJZ9</accession>
<comment type="cofactor">
    <cofactor evidence="1">
        <name>FAD</name>
        <dbReference type="ChEBI" id="CHEBI:57692"/>
    </cofactor>
</comment>
<dbReference type="Pfam" id="PF00970">
    <property type="entry name" value="FAD_binding_6"/>
    <property type="match status" value="1"/>
</dbReference>
<dbReference type="InterPro" id="IPR039261">
    <property type="entry name" value="FNR_nucleotide-bd"/>
</dbReference>
<gene>
    <name evidence="6" type="ORF">ACFQ34_17585</name>
</gene>
<dbReference type="RefSeq" id="WP_013672292.1">
    <property type="nucleotide sequence ID" value="NZ_BAABKS010000080.1"/>
</dbReference>
<dbReference type="Pfam" id="PF00175">
    <property type="entry name" value="NAD_binding_1"/>
    <property type="match status" value="1"/>
</dbReference>
<dbReference type="Gene3D" id="3.10.20.30">
    <property type="match status" value="1"/>
</dbReference>
<keyword evidence="7" id="KW-1185">Reference proteome</keyword>
<evidence type="ECO:0000259" key="4">
    <source>
        <dbReference type="PROSITE" id="PS51085"/>
    </source>
</evidence>
<dbReference type="CDD" id="cd06189">
    <property type="entry name" value="flavin_oxioreductase"/>
    <property type="match status" value="1"/>
</dbReference>
<evidence type="ECO:0000256" key="2">
    <source>
        <dbReference type="ARBA" id="ARBA00022714"/>
    </source>
</evidence>
<dbReference type="InterPro" id="IPR036010">
    <property type="entry name" value="2Fe-2S_ferredoxin-like_sf"/>
</dbReference>
<keyword evidence="3" id="KW-0411">Iron-sulfur</keyword>
<dbReference type="EMBL" id="JBHTMB010000144">
    <property type="protein sequence ID" value="MFD1235106.1"/>
    <property type="molecule type" value="Genomic_DNA"/>
</dbReference>
<dbReference type="InterPro" id="IPR050415">
    <property type="entry name" value="MRET"/>
</dbReference>
<evidence type="ECO:0000313" key="7">
    <source>
        <dbReference type="Proteomes" id="UP001597182"/>
    </source>
</evidence>
<dbReference type="PANTHER" id="PTHR47354:SF5">
    <property type="entry name" value="PROTEIN RFBI"/>
    <property type="match status" value="1"/>
</dbReference>
<dbReference type="InterPro" id="IPR008333">
    <property type="entry name" value="Cbr1-like_FAD-bd_dom"/>
</dbReference>
<organism evidence="6 7">
    <name type="scientific">Pseudonocardia benzenivorans</name>
    <dbReference type="NCBI Taxonomy" id="228005"/>
    <lineage>
        <taxon>Bacteria</taxon>
        <taxon>Bacillati</taxon>
        <taxon>Actinomycetota</taxon>
        <taxon>Actinomycetes</taxon>
        <taxon>Pseudonocardiales</taxon>
        <taxon>Pseudonocardiaceae</taxon>
        <taxon>Pseudonocardia</taxon>
    </lineage>
</organism>
<dbReference type="InterPro" id="IPR017938">
    <property type="entry name" value="Riboflavin_synthase-like_b-brl"/>
</dbReference>
<dbReference type="Gene3D" id="3.40.50.80">
    <property type="entry name" value="Nucleotide-binding domain of ferredoxin-NADP reductase (FNR) module"/>
    <property type="match status" value="1"/>
</dbReference>
<dbReference type="PRINTS" id="PR00371">
    <property type="entry name" value="FPNCR"/>
</dbReference>
<reference evidence="7" key="1">
    <citation type="journal article" date="2019" name="Int. J. Syst. Evol. Microbiol.">
        <title>The Global Catalogue of Microorganisms (GCM) 10K type strain sequencing project: providing services to taxonomists for standard genome sequencing and annotation.</title>
        <authorList>
            <consortium name="The Broad Institute Genomics Platform"/>
            <consortium name="The Broad Institute Genome Sequencing Center for Infectious Disease"/>
            <person name="Wu L."/>
            <person name="Ma J."/>
        </authorList>
    </citation>
    <scope>NUCLEOTIDE SEQUENCE [LARGE SCALE GENOMIC DNA]</scope>
    <source>
        <strain evidence="7">CCUG 49018</strain>
    </source>
</reference>
<evidence type="ECO:0000256" key="1">
    <source>
        <dbReference type="ARBA" id="ARBA00001974"/>
    </source>
</evidence>
<comment type="caution">
    <text evidence="6">The sequence shown here is derived from an EMBL/GenBank/DDBJ whole genome shotgun (WGS) entry which is preliminary data.</text>
</comment>
<dbReference type="PANTHER" id="PTHR47354">
    <property type="entry name" value="NADH OXIDOREDUCTASE HCR"/>
    <property type="match status" value="1"/>
</dbReference>
<evidence type="ECO:0000313" key="6">
    <source>
        <dbReference type="EMBL" id="MFD1235106.1"/>
    </source>
</evidence>
<dbReference type="SUPFAM" id="SSF63380">
    <property type="entry name" value="Riboflavin synthase domain-like"/>
    <property type="match status" value="1"/>
</dbReference>